<dbReference type="GO" id="GO:0055085">
    <property type="term" value="P:transmembrane transport"/>
    <property type="evidence" value="ECO:0007669"/>
    <property type="project" value="InterPro"/>
</dbReference>
<accession>A0A2R6CCE1</accession>
<feature type="transmembrane region" description="Helical" evidence="5">
    <location>
        <begin position="482"/>
        <end position="505"/>
    </location>
</feature>
<dbReference type="AlphaFoldDB" id="A0A2R6CCE1"/>
<keyword evidence="4 5" id="KW-0472">Membrane</keyword>
<evidence type="ECO:0000256" key="5">
    <source>
        <dbReference type="RuleBase" id="RU363032"/>
    </source>
</evidence>
<evidence type="ECO:0000313" key="8">
    <source>
        <dbReference type="Proteomes" id="UP000242015"/>
    </source>
</evidence>
<evidence type="ECO:0000256" key="1">
    <source>
        <dbReference type="ARBA" id="ARBA00004141"/>
    </source>
</evidence>
<protein>
    <recommendedName>
        <fullName evidence="6">ABC transmembrane type-1 domain-containing protein</fullName>
    </recommendedName>
</protein>
<feature type="transmembrane region" description="Helical" evidence="5">
    <location>
        <begin position="376"/>
        <end position="395"/>
    </location>
</feature>
<sequence length="517" mass="55705">MLDFIKRLLHRKSAIIGVGIAVFFTLIAVLAPVLTVYPNAYQPQAWYASTPYSMPAWIRYLPGLSHYSTTLYLPSNPVAEFKSPGSLKAWNISTLGGTRGVSVTLNTTYGPSGIQAQRLASTLINTGPGSLQIVAVGPTNTNITLTYSFRYTGLPTDLYVQYATNPVVKGSGIMSIEGYLVNPQHRVFWVLDSGTTATLNSSSAFQPLVGGGWQLVSAGTLSPSTMPWSQSIPLSELPFAARVFSQQAFSHSGVYTFRLTVNVDLPKGSAAKVYLSDVRIVVFGQTFGLLGTDNNGASVWSEFVYGARTSLLIGFIASVLIVVIGLMFGLIAGYFGGAFDMVLVAINDILLVIPFLPLLITLGTLVFVLHINIGKVYLIIILISLLSWPGTARIIRSQTLSLRNRAYVKASAGFGAGWPHIVFRHILPELAGILFAQLAIDVPAVIGIEAGLDFLGLGITGFPTWGNMIGFASSLFSAQNAFLWWWILPPGLGLTVLGVAFYSLGEAVRQEITVRRK</sequence>
<comment type="similarity">
    <text evidence="5">Belongs to the binding-protein-dependent transport system permease family.</text>
</comment>
<dbReference type="PANTHER" id="PTHR42729:SF1">
    <property type="entry name" value="OLIGO_DIPEPTIDE TRANSPORT, PERMEASE PROTEIN (DPPC-2)"/>
    <property type="match status" value="1"/>
</dbReference>
<feature type="transmembrane region" description="Helical" evidence="5">
    <location>
        <begin position="349"/>
        <end position="370"/>
    </location>
</feature>
<dbReference type="SUPFAM" id="SSF161098">
    <property type="entry name" value="MetI-like"/>
    <property type="match status" value="1"/>
</dbReference>
<organism evidence="7 8">
    <name type="scientific">Candidatus Marsarchaeota G2 archaeon BE_D</name>
    <dbReference type="NCBI Taxonomy" id="1978158"/>
    <lineage>
        <taxon>Archaea</taxon>
        <taxon>Candidatus Marsarchaeota</taxon>
        <taxon>Candidatus Marsarchaeota group 2</taxon>
    </lineage>
</organism>
<evidence type="ECO:0000256" key="4">
    <source>
        <dbReference type="ARBA" id="ARBA00023136"/>
    </source>
</evidence>
<dbReference type="Proteomes" id="UP000242015">
    <property type="component" value="Unassembled WGS sequence"/>
</dbReference>
<feature type="transmembrane region" description="Helical" evidence="5">
    <location>
        <begin position="12"/>
        <end position="34"/>
    </location>
</feature>
<evidence type="ECO:0000256" key="3">
    <source>
        <dbReference type="ARBA" id="ARBA00022989"/>
    </source>
</evidence>
<dbReference type="GO" id="GO:0005886">
    <property type="term" value="C:plasma membrane"/>
    <property type="evidence" value="ECO:0007669"/>
    <property type="project" value="UniProtKB-SubCell"/>
</dbReference>
<comment type="subcellular location">
    <subcellularLocation>
        <location evidence="5">Cell membrane</location>
        <topology evidence="5">Multi-pass membrane protein</topology>
    </subcellularLocation>
    <subcellularLocation>
        <location evidence="1">Membrane</location>
        <topology evidence="1">Multi-pass membrane protein</topology>
    </subcellularLocation>
</comment>
<evidence type="ECO:0000259" key="6">
    <source>
        <dbReference type="PROSITE" id="PS50928"/>
    </source>
</evidence>
<reference evidence="7 8" key="1">
    <citation type="submission" date="2017-04" db="EMBL/GenBank/DDBJ databases">
        <title>Novel microbial lineages endemic to geothermal iron-oxide mats fill important gaps in the evolutionary history of Archaea.</title>
        <authorList>
            <person name="Jay Z.J."/>
            <person name="Beam J.P."/>
            <person name="Dlakic M."/>
            <person name="Rusch D.B."/>
            <person name="Kozubal M.A."/>
            <person name="Inskeep W.P."/>
        </authorList>
    </citation>
    <scope>NUCLEOTIDE SEQUENCE [LARGE SCALE GENOMIC DNA]</scope>
    <source>
        <strain evidence="7">BE_D</strain>
    </source>
</reference>
<evidence type="ECO:0000256" key="2">
    <source>
        <dbReference type="ARBA" id="ARBA00022692"/>
    </source>
</evidence>
<dbReference type="PROSITE" id="PS50928">
    <property type="entry name" value="ABC_TM1"/>
    <property type="match status" value="1"/>
</dbReference>
<dbReference type="InterPro" id="IPR035906">
    <property type="entry name" value="MetI-like_sf"/>
</dbReference>
<feature type="transmembrane region" description="Helical" evidence="5">
    <location>
        <begin position="454"/>
        <end position="476"/>
    </location>
</feature>
<dbReference type="InterPro" id="IPR000515">
    <property type="entry name" value="MetI-like"/>
</dbReference>
<gene>
    <name evidence="7" type="ORF">B9Q04_05010</name>
</gene>
<evidence type="ECO:0000313" key="7">
    <source>
        <dbReference type="EMBL" id="PSO08549.1"/>
    </source>
</evidence>
<dbReference type="CDD" id="cd06261">
    <property type="entry name" value="TM_PBP2"/>
    <property type="match status" value="1"/>
</dbReference>
<name>A0A2R6CCE1_9ARCH</name>
<keyword evidence="3 5" id="KW-1133">Transmembrane helix</keyword>
<dbReference type="Gene3D" id="1.10.3720.10">
    <property type="entry name" value="MetI-like"/>
    <property type="match status" value="1"/>
</dbReference>
<feature type="transmembrane region" description="Helical" evidence="5">
    <location>
        <begin position="311"/>
        <end position="337"/>
    </location>
</feature>
<keyword evidence="5" id="KW-0813">Transport</keyword>
<dbReference type="Pfam" id="PF00528">
    <property type="entry name" value="BPD_transp_1"/>
    <property type="match status" value="1"/>
</dbReference>
<keyword evidence="2 5" id="KW-0812">Transmembrane</keyword>
<dbReference type="EMBL" id="NEXF01000076">
    <property type="protein sequence ID" value="PSO08549.1"/>
    <property type="molecule type" value="Genomic_DNA"/>
</dbReference>
<comment type="caution">
    <text evidence="7">The sequence shown here is derived from an EMBL/GenBank/DDBJ whole genome shotgun (WGS) entry which is preliminary data.</text>
</comment>
<proteinExistence type="inferred from homology"/>
<dbReference type="InterPro" id="IPR025966">
    <property type="entry name" value="OppC_N"/>
</dbReference>
<dbReference type="Pfam" id="PF12911">
    <property type="entry name" value="OppC_N"/>
    <property type="match status" value="1"/>
</dbReference>
<dbReference type="PANTHER" id="PTHR42729">
    <property type="entry name" value="OLIGO/DIPEPTIDE TRANSPORT, PERMEASE PROTEIN (DPPC-2)"/>
    <property type="match status" value="1"/>
</dbReference>
<feature type="domain" description="ABC transmembrane type-1" evidence="6">
    <location>
        <begin position="307"/>
        <end position="505"/>
    </location>
</feature>